<dbReference type="OrthoDB" id="75807at2759"/>
<keyword evidence="2" id="KW-1185">Reference proteome</keyword>
<evidence type="ECO:0008006" key="3">
    <source>
        <dbReference type="Google" id="ProtNLM"/>
    </source>
</evidence>
<evidence type="ECO:0000313" key="2">
    <source>
        <dbReference type="Proteomes" id="UP001152888"/>
    </source>
</evidence>
<dbReference type="EMBL" id="CAKOFQ010007765">
    <property type="protein sequence ID" value="CAH2007765.1"/>
    <property type="molecule type" value="Genomic_DNA"/>
</dbReference>
<gene>
    <name evidence="1" type="ORF">ACAOBT_LOCUS29829</name>
</gene>
<reference evidence="1" key="1">
    <citation type="submission" date="2022-03" db="EMBL/GenBank/DDBJ databases">
        <authorList>
            <person name="Sayadi A."/>
        </authorList>
    </citation>
    <scope>NUCLEOTIDE SEQUENCE</scope>
</reference>
<protein>
    <recommendedName>
        <fullName evidence="3">PiggyBac transposable element-derived protein domain-containing protein</fullName>
    </recommendedName>
</protein>
<comment type="caution">
    <text evidence="1">The sequence shown here is derived from an EMBL/GenBank/DDBJ whole genome shotgun (WGS) entry which is preliminary data.</text>
</comment>
<evidence type="ECO:0000313" key="1">
    <source>
        <dbReference type="EMBL" id="CAH2007765.1"/>
    </source>
</evidence>
<dbReference type="PANTHER" id="PTHR46599:SF3">
    <property type="entry name" value="PIGGYBAC TRANSPOSABLE ELEMENT-DERIVED PROTEIN 4"/>
    <property type="match status" value="1"/>
</dbReference>
<dbReference type="PANTHER" id="PTHR46599">
    <property type="entry name" value="PIGGYBAC TRANSPOSABLE ELEMENT-DERIVED PROTEIN 4"/>
    <property type="match status" value="1"/>
</dbReference>
<proteinExistence type="predicted"/>
<accession>A0A9P0M778</accession>
<name>A0A9P0M778_ACAOB</name>
<dbReference type="AlphaFoldDB" id="A0A9P0M778"/>
<dbReference type="Proteomes" id="UP001152888">
    <property type="component" value="Unassembled WGS sequence"/>
</dbReference>
<organism evidence="1 2">
    <name type="scientific">Acanthoscelides obtectus</name>
    <name type="common">Bean weevil</name>
    <name type="synonym">Bruchus obtectus</name>
    <dbReference type="NCBI Taxonomy" id="200917"/>
    <lineage>
        <taxon>Eukaryota</taxon>
        <taxon>Metazoa</taxon>
        <taxon>Ecdysozoa</taxon>
        <taxon>Arthropoda</taxon>
        <taxon>Hexapoda</taxon>
        <taxon>Insecta</taxon>
        <taxon>Pterygota</taxon>
        <taxon>Neoptera</taxon>
        <taxon>Endopterygota</taxon>
        <taxon>Coleoptera</taxon>
        <taxon>Polyphaga</taxon>
        <taxon>Cucujiformia</taxon>
        <taxon>Chrysomeloidea</taxon>
        <taxon>Chrysomelidae</taxon>
        <taxon>Bruchinae</taxon>
        <taxon>Bruchini</taxon>
        <taxon>Acanthoscelides</taxon>
    </lineage>
</organism>
<sequence length="151" mass="17740">MGAVDATDQDMEPYNAARKSYAWFKKVGIHVLQRMVLNAKVLYSVTNKRKVDMKDFTLQLCDEILAKHLSDYTAMRDQHKNAKRQKLSEPSTSRLAGHDLVRSEQNTRRRCWVCYNIEKKRSIFTYKCCIGCKNRIPLCSLDHFTYYHDNL</sequence>